<protein>
    <submittedName>
        <fullName evidence="1">Uncharacterized protein</fullName>
    </submittedName>
</protein>
<organism evidence="1 2">
    <name type="scientific">Dovyalis caffra</name>
    <dbReference type="NCBI Taxonomy" id="77055"/>
    <lineage>
        <taxon>Eukaryota</taxon>
        <taxon>Viridiplantae</taxon>
        <taxon>Streptophyta</taxon>
        <taxon>Embryophyta</taxon>
        <taxon>Tracheophyta</taxon>
        <taxon>Spermatophyta</taxon>
        <taxon>Magnoliopsida</taxon>
        <taxon>eudicotyledons</taxon>
        <taxon>Gunneridae</taxon>
        <taxon>Pentapetalae</taxon>
        <taxon>rosids</taxon>
        <taxon>fabids</taxon>
        <taxon>Malpighiales</taxon>
        <taxon>Salicaceae</taxon>
        <taxon>Flacourtieae</taxon>
        <taxon>Dovyalis</taxon>
    </lineage>
</organism>
<name>A0AAV1RJG9_9ROSI</name>
<evidence type="ECO:0000313" key="1">
    <source>
        <dbReference type="EMBL" id="CAK7336183.1"/>
    </source>
</evidence>
<dbReference type="EMBL" id="CAWUPB010000994">
    <property type="protein sequence ID" value="CAK7336183.1"/>
    <property type="molecule type" value="Genomic_DNA"/>
</dbReference>
<reference evidence="1 2" key="1">
    <citation type="submission" date="2024-01" db="EMBL/GenBank/DDBJ databases">
        <authorList>
            <person name="Waweru B."/>
        </authorList>
    </citation>
    <scope>NUCLEOTIDE SEQUENCE [LARGE SCALE GENOMIC DNA]</scope>
</reference>
<comment type="caution">
    <text evidence="1">The sequence shown here is derived from an EMBL/GenBank/DDBJ whole genome shotgun (WGS) entry which is preliminary data.</text>
</comment>
<dbReference type="Proteomes" id="UP001314170">
    <property type="component" value="Unassembled WGS sequence"/>
</dbReference>
<keyword evidence="2" id="KW-1185">Reference proteome</keyword>
<sequence>MVTKNERRKRAFVQETGKAFDQEENYKEGLRPGRLAGYLPTRGLASLSTTGSG</sequence>
<evidence type="ECO:0000313" key="2">
    <source>
        <dbReference type="Proteomes" id="UP001314170"/>
    </source>
</evidence>
<accession>A0AAV1RJG9</accession>
<proteinExistence type="predicted"/>
<dbReference type="AlphaFoldDB" id="A0AAV1RJG9"/>
<gene>
    <name evidence="1" type="ORF">DCAF_LOCUS11190</name>
</gene>